<evidence type="ECO:0000313" key="5">
    <source>
        <dbReference type="EMBL" id="KAF0286860.1"/>
    </source>
</evidence>
<reference evidence="5 6" key="1">
    <citation type="submission" date="2019-07" db="EMBL/GenBank/DDBJ databases">
        <title>Draft genome assembly of a fouling barnacle, Amphibalanus amphitrite (Darwin, 1854): The first reference genome for Thecostraca.</title>
        <authorList>
            <person name="Kim W."/>
        </authorList>
    </citation>
    <scope>NUCLEOTIDE SEQUENCE [LARGE SCALE GENOMIC DNA]</scope>
    <source>
        <strain evidence="5">SNU_AA5</strain>
        <tissue evidence="5">Soma without cirri and trophi</tissue>
    </source>
</reference>
<protein>
    <recommendedName>
        <fullName evidence="4">Molybdopterin synthase catalytic subunit</fullName>
        <ecNumber evidence="4">2.8.1.12</ecNumber>
    </recommendedName>
    <alternativeName>
        <fullName evidence="4">Molybdenum cofactor synthesis protein 2 large subunit</fullName>
    </alternativeName>
    <alternativeName>
        <fullName evidence="4">Molybdenum cofactor synthesis protein 2B</fullName>
        <shortName evidence="4">MOCS2B</shortName>
    </alternativeName>
</protein>
<keyword evidence="1 4" id="KW-0963">Cytoplasm</keyword>
<dbReference type="PANTHER" id="PTHR23404">
    <property type="entry name" value="MOLYBDOPTERIN SYNTHASE RELATED"/>
    <property type="match status" value="1"/>
</dbReference>
<dbReference type="OrthoDB" id="5531344at2759"/>
<name>A0A6A4V6S5_AMPAM</name>
<dbReference type="GO" id="GO:1990140">
    <property type="term" value="C:molybdopterin synthase complex"/>
    <property type="evidence" value="ECO:0007669"/>
    <property type="project" value="UniProtKB-UniRule"/>
</dbReference>
<dbReference type="InterPro" id="IPR028888">
    <property type="entry name" value="MOCS2B_euk"/>
</dbReference>
<feature type="binding site" evidence="4">
    <location>
        <begin position="123"/>
        <end position="125"/>
    </location>
    <ligand>
        <name>substrate</name>
    </ligand>
</feature>
<evidence type="ECO:0000256" key="2">
    <source>
        <dbReference type="ARBA" id="ARBA00022679"/>
    </source>
</evidence>
<dbReference type="EMBL" id="VIIS01002223">
    <property type="protein sequence ID" value="KAF0286860.1"/>
    <property type="molecule type" value="Genomic_DNA"/>
</dbReference>
<dbReference type="HAMAP" id="MF_03052">
    <property type="entry name" value="MOC2B"/>
    <property type="match status" value="1"/>
</dbReference>
<dbReference type="InterPro" id="IPR036563">
    <property type="entry name" value="MoaE_sf"/>
</dbReference>
<dbReference type="CDD" id="cd00756">
    <property type="entry name" value="MoaE"/>
    <property type="match status" value="1"/>
</dbReference>
<comment type="catalytic activity">
    <reaction evidence="4">
        <text>2 [molybdopterin-synthase sulfur-carrier protein]-C-terminal-Gly-aminoethanethioate + cyclic pyranopterin phosphate + H2O = molybdopterin + 2 [molybdopterin-synthase sulfur-carrier protein]-C-terminal Gly-Gly + 2 H(+)</text>
        <dbReference type="Rhea" id="RHEA:26333"/>
        <dbReference type="Rhea" id="RHEA-COMP:12202"/>
        <dbReference type="Rhea" id="RHEA-COMP:19907"/>
        <dbReference type="ChEBI" id="CHEBI:15377"/>
        <dbReference type="ChEBI" id="CHEBI:15378"/>
        <dbReference type="ChEBI" id="CHEBI:58698"/>
        <dbReference type="ChEBI" id="CHEBI:59648"/>
        <dbReference type="ChEBI" id="CHEBI:90778"/>
        <dbReference type="ChEBI" id="CHEBI:232372"/>
        <dbReference type="EC" id="2.8.1.12"/>
    </reaction>
</comment>
<comment type="pathway">
    <text evidence="4">Cofactor biosynthesis; molybdopterin biosynthesis.</text>
</comment>
<dbReference type="AlphaFoldDB" id="A0A6A4V6S5"/>
<evidence type="ECO:0000256" key="1">
    <source>
        <dbReference type="ARBA" id="ARBA00022490"/>
    </source>
</evidence>
<dbReference type="EC" id="2.8.1.12" evidence="4"/>
<dbReference type="SUPFAM" id="SSF54690">
    <property type="entry name" value="Molybdopterin synthase subunit MoaE"/>
    <property type="match status" value="1"/>
</dbReference>
<keyword evidence="2 4" id="KW-0808">Transferase</keyword>
<dbReference type="UniPathway" id="UPA00344"/>
<dbReference type="FunFam" id="3.90.1170.40:FF:000002">
    <property type="entry name" value="Molybdopterin synthase catalytic subunit"/>
    <property type="match status" value="1"/>
</dbReference>
<dbReference type="Proteomes" id="UP000440578">
    <property type="component" value="Unassembled WGS sequence"/>
</dbReference>
<keyword evidence="3 4" id="KW-0501">Molybdenum cofactor biosynthesis</keyword>
<comment type="similarity">
    <text evidence="4">Belongs to the MoaE family. MOCS2B subfamily.</text>
</comment>
<comment type="caution">
    <text evidence="5">The sequence shown here is derived from an EMBL/GenBank/DDBJ whole genome shotgun (WGS) entry which is preliminary data.</text>
</comment>
<gene>
    <name evidence="5" type="primary">Mocs2</name>
    <name evidence="5" type="ORF">FJT64_014627</name>
</gene>
<dbReference type="Gene3D" id="3.90.1170.40">
    <property type="entry name" value="Molybdopterin biosynthesis MoaE subunit"/>
    <property type="match status" value="1"/>
</dbReference>
<dbReference type="Pfam" id="PF02391">
    <property type="entry name" value="MoaE"/>
    <property type="match status" value="1"/>
</dbReference>
<feature type="binding site" evidence="4">
    <location>
        <begin position="100"/>
        <end position="101"/>
    </location>
    <ligand>
        <name>substrate</name>
    </ligand>
</feature>
<keyword evidence="6" id="KW-1185">Reference proteome</keyword>
<dbReference type="GO" id="GO:0006777">
    <property type="term" value="P:Mo-molybdopterin cofactor biosynthetic process"/>
    <property type="evidence" value="ECO:0007669"/>
    <property type="project" value="UniProtKB-UniRule"/>
</dbReference>
<sequence>MDILRLTNEPLSLESISKEVGSDDCGAISSFCGTTRNSFEDRQVVRLEYEAYEEMAVSEMKKICGALREKWSLKHIAIYHRLGVVPVGESSIIIAISSCHRRDSLEAVAHAIDALKARVPIWKREVYAEGGGAEWKQNAECHWRQKAKGS</sequence>
<feature type="binding site" evidence="4">
    <location>
        <position position="116"/>
    </location>
    <ligand>
        <name>substrate</name>
    </ligand>
</feature>
<organism evidence="5 6">
    <name type="scientific">Amphibalanus amphitrite</name>
    <name type="common">Striped barnacle</name>
    <name type="synonym">Balanus amphitrite</name>
    <dbReference type="NCBI Taxonomy" id="1232801"/>
    <lineage>
        <taxon>Eukaryota</taxon>
        <taxon>Metazoa</taxon>
        <taxon>Ecdysozoa</taxon>
        <taxon>Arthropoda</taxon>
        <taxon>Crustacea</taxon>
        <taxon>Multicrustacea</taxon>
        <taxon>Cirripedia</taxon>
        <taxon>Thoracica</taxon>
        <taxon>Thoracicalcarea</taxon>
        <taxon>Balanomorpha</taxon>
        <taxon>Balanoidea</taxon>
        <taxon>Balanidae</taxon>
        <taxon>Amphibalaninae</taxon>
        <taxon>Amphibalanus</taxon>
    </lineage>
</organism>
<comment type="function">
    <text evidence="4">Catalytic subunit of the molybdopterin synthase complex, a complex that catalyzes the conversion of precursor Z into molybdopterin. Acts by mediating the incorporation of 2 sulfur atoms from thiocarboxylated MOCS2A into precursor Z to generate a dithiolene group.</text>
</comment>
<comment type="subcellular location">
    <subcellularLocation>
        <location evidence="4">Cytoplasm</location>
    </subcellularLocation>
</comment>
<proteinExistence type="inferred from homology"/>
<evidence type="ECO:0000256" key="3">
    <source>
        <dbReference type="ARBA" id="ARBA00023150"/>
    </source>
</evidence>
<dbReference type="GO" id="GO:0030366">
    <property type="term" value="F:molybdopterin synthase activity"/>
    <property type="evidence" value="ECO:0007669"/>
    <property type="project" value="UniProtKB-UniRule"/>
</dbReference>
<dbReference type="InterPro" id="IPR003448">
    <property type="entry name" value="Mopterin_biosynth_MoaE"/>
</dbReference>
<evidence type="ECO:0000256" key="4">
    <source>
        <dbReference type="HAMAP-Rule" id="MF_03052"/>
    </source>
</evidence>
<accession>A0A6A4V6S5</accession>
<evidence type="ECO:0000313" key="6">
    <source>
        <dbReference type="Proteomes" id="UP000440578"/>
    </source>
</evidence>
<comment type="subunit">
    <text evidence="4">Heterotetramer; composed of 2 small (MOCS2A) and 2 large (MOCS2B) subunits.</text>
</comment>